<evidence type="ECO:0000256" key="9">
    <source>
        <dbReference type="ARBA" id="ARBA00022989"/>
    </source>
</evidence>
<dbReference type="InterPro" id="IPR036909">
    <property type="entry name" value="Cyt_c-like_dom_sf"/>
</dbReference>
<evidence type="ECO:0000259" key="18">
    <source>
        <dbReference type="PROSITE" id="PS50857"/>
    </source>
</evidence>
<dbReference type="AlphaFoldDB" id="A0A1V2H264"/>
<feature type="domain" description="Cytochrome oxidase subunit II copper A binding" evidence="18">
    <location>
        <begin position="116"/>
        <end position="231"/>
    </location>
</feature>
<evidence type="ECO:0000313" key="20">
    <source>
        <dbReference type="EMBL" id="ONG51088.1"/>
    </source>
</evidence>
<dbReference type="GO" id="GO:0016020">
    <property type="term" value="C:membrane"/>
    <property type="evidence" value="ECO:0007669"/>
    <property type="project" value="UniProtKB-SubCell"/>
</dbReference>
<comment type="function">
    <text evidence="13">Subunits I and II form the functional core of the enzyme complex. Electrons originating in cytochrome c are transferred via heme a and Cu(A) to the binuclear center formed by heme a3 and Cu(B).</text>
</comment>
<dbReference type="NCBIfam" id="TIGR02866">
    <property type="entry name" value="CoxB"/>
    <property type="match status" value="1"/>
</dbReference>
<keyword evidence="11" id="KW-0186">Copper</keyword>
<accession>A0A1V2H264</accession>
<dbReference type="PROSITE" id="PS00078">
    <property type="entry name" value="COX2"/>
    <property type="match status" value="1"/>
</dbReference>
<dbReference type="SUPFAM" id="SSF46626">
    <property type="entry name" value="Cytochrome c"/>
    <property type="match status" value="1"/>
</dbReference>
<evidence type="ECO:0000256" key="15">
    <source>
        <dbReference type="ARBA" id="ARBA00047816"/>
    </source>
</evidence>
<dbReference type="InterPro" id="IPR034236">
    <property type="entry name" value="CuRO_CcO_Caa3_II"/>
</dbReference>
<dbReference type="PANTHER" id="PTHR22888:SF9">
    <property type="entry name" value="CYTOCHROME C OXIDASE SUBUNIT 2"/>
    <property type="match status" value="1"/>
</dbReference>
<evidence type="ECO:0000256" key="17">
    <source>
        <dbReference type="SAM" id="Phobius"/>
    </source>
</evidence>
<comment type="subcellular location">
    <subcellularLocation>
        <location evidence="1">Membrane</location>
        <topology evidence="1">Multi-pass membrane protein</topology>
    </subcellularLocation>
</comment>
<dbReference type="InterPro" id="IPR002429">
    <property type="entry name" value="CcO_II-like_C"/>
</dbReference>
<dbReference type="PROSITE" id="PS51257">
    <property type="entry name" value="PROKAR_LIPOPROTEIN"/>
    <property type="match status" value="1"/>
</dbReference>
<evidence type="ECO:0000256" key="14">
    <source>
        <dbReference type="ARBA" id="ARBA00031399"/>
    </source>
</evidence>
<evidence type="ECO:0000256" key="13">
    <source>
        <dbReference type="ARBA" id="ARBA00024688"/>
    </source>
</evidence>
<sequence>MALDERRRWPGRRPLLVLASALALAGCSGFQSALDPAGQEARVVARLFWVMLVAGAVIWLAMMLLALHASRRRQAPWSDRSAARLILWGGAVTPTLILAALLVFGLGLMPTLRAPGDGLRIEVQGEQFWWRIRYTLPDGRSLTTANEVRLPRGQRSEFLLTAQDVIHSFWIPALGGKMDMIPGATNRLVLEPERTGQFRGVCAEFCGSSHALMAFSVEVMEPADFDAWVAAELAPAATPRGEGAALFMARGCGACHTVRGTAAAGRIGPELTHLAGRHSLGAGILPNDAATIDRFIREVNVIKPGARMPGFAMLPAAETAAIAAWLGSLR</sequence>
<evidence type="ECO:0000256" key="2">
    <source>
        <dbReference type="ARBA" id="ARBA00007866"/>
    </source>
</evidence>
<comment type="similarity">
    <text evidence="2">Belongs to the cytochrome c oxidase subunit 2 family.</text>
</comment>
<keyword evidence="3" id="KW-0813">Transport</keyword>
<dbReference type="OrthoDB" id="9781261at2"/>
<keyword evidence="4 16" id="KW-0349">Heme</keyword>
<dbReference type="Pfam" id="PF00116">
    <property type="entry name" value="COX2"/>
    <property type="match status" value="1"/>
</dbReference>
<feature type="domain" description="Cytochrome c" evidence="19">
    <location>
        <begin position="238"/>
        <end position="330"/>
    </location>
</feature>
<evidence type="ECO:0000259" key="19">
    <source>
        <dbReference type="PROSITE" id="PS51007"/>
    </source>
</evidence>
<comment type="caution">
    <text evidence="20">The sequence shown here is derived from an EMBL/GenBank/DDBJ whole genome shotgun (WGS) entry which is preliminary data.</text>
</comment>
<proteinExistence type="inferred from homology"/>
<dbReference type="GO" id="GO:0005507">
    <property type="term" value="F:copper ion binding"/>
    <property type="evidence" value="ECO:0007669"/>
    <property type="project" value="InterPro"/>
</dbReference>
<dbReference type="InterPro" id="IPR014222">
    <property type="entry name" value="Cyt_c_oxidase_su2"/>
</dbReference>
<dbReference type="CDD" id="cd04213">
    <property type="entry name" value="CuRO_CcO_Caa3_II"/>
    <property type="match status" value="1"/>
</dbReference>
<dbReference type="EMBL" id="MLCO01000173">
    <property type="protein sequence ID" value="ONG51088.1"/>
    <property type="molecule type" value="Genomic_DNA"/>
</dbReference>
<keyword evidence="5" id="KW-0679">Respiratory chain</keyword>
<evidence type="ECO:0000256" key="7">
    <source>
        <dbReference type="ARBA" id="ARBA00022723"/>
    </source>
</evidence>
<dbReference type="SUPFAM" id="SSF49503">
    <property type="entry name" value="Cupredoxins"/>
    <property type="match status" value="1"/>
</dbReference>
<protein>
    <recommendedName>
        <fullName evidence="14">Cytochrome aa3 subunit 2</fullName>
    </recommendedName>
</protein>
<keyword evidence="12 17" id="KW-0472">Membrane</keyword>
<evidence type="ECO:0000256" key="4">
    <source>
        <dbReference type="ARBA" id="ARBA00022617"/>
    </source>
</evidence>
<evidence type="ECO:0000256" key="5">
    <source>
        <dbReference type="ARBA" id="ARBA00022660"/>
    </source>
</evidence>
<feature type="transmembrane region" description="Helical" evidence="17">
    <location>
        <begin position="43"/>
        <end position="65"/>
    </location>
</feature>
<keyword evidence="9 17" id="KW-1133">Transmembrane helix</keyword>
<evidence type="ECO:0000256" key="16">
    <source>
        <dbReference type="PROSITE-ProRule" id="PRU00433"/>
    </source>
</evidence>
<dbReference type="PROSITE" id="PS51007">
    <property type="entry name" value="CYTC"/>
    <property type="match status" value="1"/>
</dbReference>
<keyword evidence="10 16" id="KW-0408">Iron</keyword>
<keyword evidence="6 17" id="KW-0812">Transmembrane</keyword>
<evidence type="ECO:0000313" key="21">
    <source>
        <dbReference type="Proteomes" id="UP000188879"/>
    </source>
</evidence>
<keyword evidence="21" id="KW-1185">Reference proteome</keyword>
<dbReference type="PROSITE" id="PS50857">
    <property type="entry name" value="COX2_CUA"/>
    <property type="match status" value="1"/>
</dbReference>
<dbReference type="InterPro" id="IPR008972">
    <property type="entry name" value="Cupredoxin"/>
</dbReference>
<dbReference type="GO" id="GO:0016491">
    <property type="term" value="F:oxidoreductase activity"/>
    <property type="evidence" value="ECO:0007669"/>
    <property type="project" value="InterPro"/>
</dbReference>
<keyword evidence="8" id="KW-0249">Electron transport</keyword>
<dbReference type="GO" id="GO:0042773">
    <property type="term" value="P:ATP synthesis coupled electron transport"/>
    <property type="evidence" value="ECO:0007669"/>
    <property type="project" value="TreeGrafter"/>
</dbReference>
<dbReference type="GO" id="GO:0004129">
    <property type="term" value="F:cytochrome-c oxidase activity"/>
    <property type="evidence" value="ECO:0007669"/>
    <property type="project" value="UniProtKB-EC"/>
</dbReference>
<comment type="catalytic activity">
    <reaction evidence="15">
        <text>4 Fe(II)-[cytochrome c] + O2 + 8 H(+)(in) = 4 Fe(III)-[cytochrome c] + 2 H2O + 4 H(+)(out)</text>
        <dbReference type="Rhea" id="RHEA:11436"/>
        <dbReference type="Rhea" id="RHEA-COMP:10350"/>
        <dbReference type="Rhea" id="RHEA-COMP:14399"/>
        <dbReference type="ChEBI" id="CHEBI:15377"/>
        <dbReference type="ChEBI" id="CHEBI:15378"/>
        <dbReference type="ChEBI" id="CHEBI:15379"/>
        <dbReference type="ChEBI" id="CHEBI:29033"/>
        <dbReference type="ChEBI" id="CHEBI:29034"/>
        <dbReference type="EC" id="7.1.1.9"/>
    </reaction>
</comment>
<keyword evidence="7 16" id="KW-0479">Metal-binding</keyword>
<dbReference type="InterPro" id="IPR045187">
    <property type="entry name" value="CcO_II"/>
</dbReference>
<evidence type="ECO:0000256" key="8">
    <source>
        <dbReference type="ARBA" id="ARBA00022982"/>
    </source>
</evidence>
<dbReference type="InterPro" id="IPR009056">
    <property type="entry name" value="Cyt_c-like_dom"/>
</dbReference>
<evidence type="ECO:0000256" key="1">
    <source>
        <dbReference type="ARBA" id="ARBA00004141"/>
    </source>
</evidence>
<gene>
    <name evidence="20" type="ORF">BKE38_16770</name>
</gene>
<evidence type="ECO:0000256" key="10">
    <source>
        <dbReference type="ARBA" id="ARBA00023004"/>
    </source>
</evidence>
<dbReference type="PANTHER" id="PTHR22888">
    <property type="entry name" value="CYTOCHROME C OXIDASE, SUBUNIT II"/>
    <property type="match status" value="1"/>
</dbReference>
<evidence type="ECO:0000256" key="11">
    <source>
        <dbReference type="ARBA" id="ARBA00023008"/>
    </source>
</evidence>
<evidence type="ECO:0000256" key="12">
    <source>
        <dbReference type="ARBA" id="ARBA00023136"/>
    </source>
</evidence>
<evidence type="ECO:0000256" key="3">
    <source>
        <dbReference type="ARBA" id="ARBA00022448"/>
    </source>
</evidence>
<reference evidence="20 21" key="1">
    <citation type="submission" date="2016-10" db="EMBL/GenBank/DDBJ databases">
        <title>Draft Genome sequence of Roseomonas sp. strain M3.</title>
        <authorList>
            <person name="Subhash Y."/>
            <person name="Lee S."/>
        </authorList>
    </citation>
    <scope>NUCLEOTIDE SEQUENCE [LARGE SCALE GENOMIC DNA]</scope>
    <source>
        <strain evidence="20 21">M3</strain>
    </source>
</reference>
<feature type="transmembrane region" description="Helical" evidence="17">
    <location>
        <begin position="85"/>
        <end position="109"/>
    </location>
</feature>
<dbReference type="Proteomes" id="UP000188879">
    <property type="component" value="Unassembled WGS sequence"/>
</dbReference>
<dbReference type="Pfam" id="PF00034">
    <property type="entry name" value="Cytochrom_C"/>
    <property type="match status" value="1"/>
</dbReference>
<dbReference type="GO" id="GO:0020037">
    <property type="term" value="F:heme binding"/>
    <property type="evidence" value="ECO:0007669"/>
    <property type="project" value="InterPro"/>
</dbReference>
<dbReference type="Gene3D" id="2.60.40.420">
    <property type="entry name" value="Cupredoxins - blue copper proteins"/>
    <property type="match status" value="1"/>
</dbReference>
<dbReference type="InterPro" id="IPR001505">
    <property type="entry name" value="Copper_CuA"/>
</dbReference>
<evidence type="ECO:0000256" key="6">
    <source>
        <dbReference type="ARBA" id="ARBA00022692"/>
    </source>
</evidence>
<name>A0A1V2H264_9PROT</name>
<organism evidence="20 21">
    <name type="scientific">Teichococcus deserti</name>
    <dbReference type="NCBI Taxonomy" id="1817963"/>
    <lineage>
        <taxon>Bacteria</taxon>
        <taxon>Pseudomonadati</taxon>
        <taxon>Pseudomonadota</taxon>
        <taxon>Alphaproteobacteria</taxon>
        <taxon>Acetobacterales</taxon>
        <taxon>Roseomonadaceae</taxon>
        <taxon>Roseomonas</taxon>
    </lineage>
</organism>